<evidence type="ECO:0000256" key="4">
    <source>
        <dbReference type="SAM" id="MobiDB-lite"/>
    </source>
</evidence>
<evidence type="ECO:0000256" key="2">
    <source>
        <dbReference type="ARBA" id="ARBA00023043"/>
    </source>
</evidence>
<dbReference type="SUPFAM" id="SSF48403">
    <property type="entry name" value="Ankyrin repeat"/>
    <property type="match status" value="1"/>
</dbReference>
<name>A0A178ZTQ0_9EURO</name>
<keyword evidence="1" id="KW-0677">Repeat</keyword>
<feature type="compositionally biased region" description="Basic and acidic residues" evidence="4">
    <location>
        <begin position="56"/>
        <end position="65"/>
    </location>
</feature>
<dbReference type="PANTHER" id="PTHR24173">
    <property type="entry name" value="ANKYRIN REPEAT CONTAINING"/>
    <property type="match status" value="1"/>
</dbReference>
<dbReference type="Pfam" id="PF12796">
    <property type="entry name" value="Ank_2"/>
    <property type="match status" value="1"/>
</dbReference>
<evidence type="ECO:0000313" key="6">
    <source>
        <dbReference type="Proteomes" id="UP000078343"/>
    </source>
</evidence>
<reference evidence="5 6" key="1">
    <citation type="submission" date="2016-04" db="EMBL/GenBank/DDBJ databases">
        <title>Draft genome of Fonsecaea erecta CBS 125763.</title>
        <authorList>
            <person name="Weiss V.A."/>
            <person name="Vicente V.A."/>
            <person name="Raittz R.T."/>
            <person name="Moreno L.F."/>
            <person name="De Souza E.M."/>
            <person name="Pedrosa F.O."/>
            <person name="Steffens M.B."/>
            <person name="Faoro H."/>
            <person name="Tadra-Sfeir M.Z."/>
            <person name="Najafzadeh M.J."/>
            <person name="Felipe M.S."/>
            <person name="Teixeira M."/>
            <person name="Sun J."/>
            <person name="Xi L."/>
            <person name="Gomes R."/>
            <person name="De Azevedo C.M."/>
            <person name="Salgado C.G."/>
            <person name="Da Silva M.B."/>
            <person name="Nascimento M.F."/>
            <person name="Queiroz-Telles F."/>
            <person name="Attili D.S."/>
            <person name="Gorbushina A."/>
        </authorList>
    </citation>
    <scope>NUCLEOTIDE SEQUENCE [LARGE SCALE GENOMIC DNA]</scope>
    <source>
        <strain evidence="5 6">CBS 125763</strain>
    </source>
</reference>
<proteinExistence type="predicted"/>
<dbReference type="OrthoDB" id="194358at2759"/>
<dbReference type="SMART" id="SM00248">
    <property type="entry name" value="ANK"/>
    <property type="match status" value="2"/>
</dbReference>
<evidence type="ECO:0000256" key="1">
    <source>
        <dbReference type="ARBA" id="ARBA00022737"/>
    </source>
</evidence>
<evidence type="ECO:0000256" key="3">
    <source>
        <dbReference type="PROSITE-ProRule" id="PRU00023"/>
    </source>
</evidence>
<organism evidence="5 6">
    <name type="scientific">Fonsecaea erecta</name>
    <dbReference type="NCBI Taxonomy" id="1367422"/>
    <lineage>
        <taxon>Eukaryota</taxon>
        <taxon>Fungi</taxon>
        <taxon>Dikarya</taxon>
        <taxon>Ascomycota</taxon>
        <taxon>Pezizomycotina</taxon>
        <taxon>Eurotiomycetes</taxon>
        <taxon>Chaetothyriomycetidae</taxon>
        <taxon>Chaetothyriales</taxon>
        <taxon>Herpotrichiellaceae</taxon>
        <taxon>Fonsecaea</taxon>
    </lineage>
</organism>
<comment type="caution">
    <text evidence="5">The sequence shown here is derived from an EMBL/GenBank/DDBJ whole genome shotgun (WGS) entry which is preliminary data.</text>
</comment>
<dbReference type="STRING" id="1367422.A0A178ZTQ0"/>
<evidence type="ECO:0000313" key="5">
    <source>
        <dbReference type="EMBL" id="OAP62563.1"/>
    </source>
</evidence>
<dbReference type="RefSeq" id="XP_018695930.1">
    <property type="nucleotide sequence ID" value="XM_018833306.1"/>
</dbReference>
<dbReference type="EMBL" id="LVYI01000002">
    <property type="protein sequence ID" value="OAP62563.1"/>
    <property type="molecule type" value="Genomic_DNA"/>
</dbReference>
<dbReference type="InterPro" id="IPR036770">
    <property type="entry name" value="Ankyrin_rpt-contain_sf"/>
</dbReference>
<accession>A0A178ZTQ0</accession>
<feature type="repeat" description="ANK" evidence="3">
    <location>
        <begin position="259"/>
        <end position="291"/>
    </location>
</feature>
<dbReference type="Proteomes" id="UP000078343">
    <property type="component" value="Unassembled WGS sequence"/>
</dbReference>
<protein>
    <submittedName>
        <fullName evidence="5">Uncharacterized protein</fullName>
    </submittedName>
</protein>
<gene>
    <name evidence="5" type="ORF">AYL99_01790</name>
</gene>
<feature type="compositionally biased region" description="Low complexity" evidence="4">
    <location>
        <begin position="129"/>
        <end position="149"/>
    </location>
</feature>
<feature type="compositionally biased region" description="Polar residues" evidence="4">
    <location>
        <begin position="110"/>
        <end position="119"/>
    </location>
</feature>
<feature type="region of interest" description="Disordered" evidence="4">
    <location>
        <begin position="42"/>
        <end position="149"/>
    </location>
</feature>
<dbReference type="PROSITE" id="PS50088">
    <property type="entry name" value="ANK_REPEAT"/>
    <property type="match status" value="1"/>
</dbReference>
<dbReference type="AlphaFoldDB" id="A0A178ZTQ0"/>
<dbReference type="Gene3D" id="1.25.40.20">
    <property type="entry name" value="Ankyrin repeat-containing domain"/>
    <property type="match status" value="1"/>
</dbReference>
<dbReference type="CDD" id="cd14688">
    <property type="entry name" value="bZIP_YAP"/>
    <property type="match status" value="1"/>
</dbReference>
<dbReference type="PANTHER" id="PTHR24173:SF74">
    <property type="entry name" value="ANKYRIN REPEAT DOMAIN-CONTAINING PROTEIN 16"/>
    <property type="match status" value="1"/>
</dbReference>
<keyword evidence="2 3" id="KW-0040">ANK repeat</keyword>
<keyword evidence="6" id="KW-1185">Reference proteome</keyword>
<sequence>MPPTTGPQNMCTPPRIAYADLMKPDEDWRGLRNTAERRKIQNRIAQRAYRRNAQRKAREVEELRKQLRQCQQGKGPNSPPASPWHCPSEPWGAANIEPQQMTPGAWSALNDRQGSASTGSPSSPPKLPPSSSVDASGYPIPYPSPVSSIQKSDCQNLVQMPPITADPRAGELFFGEPTTLSSSDTGFLHGLPDLTIPTEDLNFTLPWAPSTRNQSKVATPEPVSNTAPLLHMAVAGNHSDVISVLLQDAEISVNEKDNAGFTPLQLAVMLGRTQIVSQLLEYGADVKCEEP</sequence>
<dbReference type="GeneID" id="30005960"/>
<dbReference type="PROSITE" id="PS50297">
    <property type="entry name" value="ANK_REP_REGION"/>
    <property type="match status" value="1"/>
</dbReference>
<dbReference type="InterPro" id="IPR002110">
    <property type="entry name" value="Ankyrin_rpt"/>
</dbReference>